<evidence type="ECO:0000256" key="5">
    <source>
        <dbReference type="ARBA" id="ARBA00022801"/>
    </source>
</evidence>
<sequence length="469" mass="49818">MSQHIAVKILAPLAVSASIIASALMLTSTPEPARADIPLSTPATQQGLPTLAPMLKQVMPGVVNISVTGEVEVQNPFGPFMDDPMFRRFFGVPDMPREREFQSVGSGVVVDARNGYILTNNHVVERAKEIKVYLNDDREFDAELVGGDPETDVAVLKVKADKLTAVRLGDSDALEVGDFVVAIGSPFNLRQTVTSGIVSALGRTGVSNGYGDFIQTDASINPGNSGGALVNLRGELVGIPSMIFSRSGGNIGIGFAIPVNLAKSIMDQLIEHGEVERGRIGIMGQPLTPELAKAFGLENTRGAVVTRVLPDSPAQKAGLKPEDIIIEANGKPITDFLQLRNIVGLLRVGDKVTLKVLRNGKEKKLTVTVGKDDEAASTGEELHPRLAGATFAPVDDAARDVAADRGIVVQSVQPGSPAARAGLRQGDVILSVNRQPVTTMEAFRAQARNKGQLLLHIRRGQGAMFLLLQ</sequence>
<evidence type="ECO:0000259" key="8">
    <source>
        <dbReference type="PROSITE" id="PS50106"/>
    </source>
</evidence>
<feature type="domain" description="PDZ" evidence="8">
    <location>
        <begin position="366"/>
        <end position="461"/>
    </location>
</feature>
<evidence type="ECO:0000256" key="4">
    <source>
        <dbReference type="ARBA" id="ARBA00022737"/>
    </source>
</evidence>
<comment type="caution">
    <text evidence="9">The sequence shown here is derived from an EMBL/GenBank/DDBJ whole genome shotgun (WGS) entry which is preliminary data.</text>
</comment>
<dbReference type="PANTHER" id="PTHR22939">
    <property type="entry name" value="SERINE PROTEASE FAMILY S1C HTRA-RELATED"/>
    <property type="match status" value="1"/>
</dbReference>
<evidence type="ECO:0000256" key="7">
    <source>
        <dbReference type="SAM" id="SignalP"/>
    </source>
</evidence>
<protein>
    <submittedName>
        <fullName evidence="9">DegQ family serine endoprotease</fullName>
    </submittedName>
</protein>
<keyword evidence="2" id="KW-0645">Protease</keyword>
<dbReference type="InterPro" id="IPR001478">
    <property type="entry name" value="PDZ"/>
</dbReference>
<dbReference type="CDD" id="cd10839">
    <property type="entry name" value="cpPDZ1_DegP-like"/>
    <property type="match status" value="1"/>
</dbReference>
<dbReference type="InterPro" id="IPR036034">
    <property type="entry name" value="PDZ_sf"/>
</dbReference>
<dbReference type="EMBL" id="JBEPIJ010000001">
    <property type="protein sequence ID" value="MES0872520.1"/>
    <property type="molecule type" value="Genomic_DNA"/>
</dbReference>
<dbReference type="Pfam" id="PF00595">
    <property type="entry name" value="PDZ"/>
    <property type="match status" value="1"/>
</dbReference>
<gene>
    <name evidence="9" type="ORF">ABSH63_00620</name>
</gene>
<feature type="domain" description="PDZ" evidence="8">
    <location>
        <begin position="269"/>
        <end position="360"/>
    </location>
</feature>
<evidence type="ECO:0000256" key="1">
    <source>
        <dbReference type="ARBA" id="ARBA00010541"/>
    </source>
</evidence>
<accession>A0ABV2A5J2</accession>
<dbReference type="NCBIfam" id="TIGR02037">
    <property type="entry name" value="degP_htrA_DO"/>
    <property type="match status" value="1"/>
</dbReference>
<dbReference type="SUPFAM" id="SSF50494">
    <property type="entry name" value="Trypsin-like serine proteases"/>
    <property type="match status" value="1"/>
</dbReference>
<dbReference type="SMART" id="SM00228">
    <property type="entry name" value="PDZ"/>
    <property type="match status" value="2"/>
</dbReference>
<dbReference type="PRINTS" id="PR00834">
    <property type="entry name" value="PROTEASES2C"/>
</dbReference>
<proteinExistence type="inferred from homology"/>
<reference evidence="9 10" key="1">
    <citation type="submission" date="2024-06" db="EMBL/GenBank/DDBJ databases">
        <authorList>
            <person name="Li Z."/>
            <person name="Jiang Y."/>
        </authorList>
    </citation>
    <scope>NUCLEOTIDE SEQUENCE [LARGE SCALE GENOMIC DNA]</scope>
    <source>
        <strain evidence="9 10">HSW-8</strain>
    </source>
</reference>
<comment type="similarity">
    <text evidence="1">Belongs to the peptidase S1C family.</text>
</comment>
<organism evidence="9 10">
    <name type="scientific">Sinimarinibacterium thermocellulolyticum</name>
    <dbReference type="NCBI Taxonomy" id="3170016"/>
    <lineage>
        <taxon>Bacteria</taxon>
        <taxon>Pseudomonadati</taxon>
        <taxon>Pseudomonadota</taxon>
        <taxon>Gammaproteobacteria</taxon>
        <taxon>Nevskiales</taxon>
        <taxon>Nevskiaceae</taxon>
        <taxon>Sinimarinibacterium</taxon>
    </lineage>
</organism>
<keyword evidence="5" id="KW-0378">Hydrolase</keyword>
<dbReference type="Pfam" id="PF13365">
    <property type="entry name" value="Trypsin_2"/>
    <property type="match status" value="1"/>
</dbReference>
<evidence type="ECO:0000313" key="10">
    <source>
        <dbReference type="Proteomes" id="UP001465331"/>
    </source>
</evidence>
<dbReference type="PROSITE" id="PS50106">
    <property type="entry name" value="PDZ"/>
    <property type="match status" value="2"/>
</dbReference>
<keyword evidence="6" id="KW-0720">Serine protease</keyword>
<dbReference type="PANTHER" id="PTHR22939:SF129">
    <property type="entry name" value="SERINE PROTEASE HTRA2, MITOCHONDRIAL"/>
    <property type="match status" value="1"/>
</dbReference>
<dbReference type="Pfam" id="PF13180">
    <property type="entry name" value="PDZ_2"/>
    <property type="match status" value="1"/>
</dbReference>
<keyword evidence="4" id="KW-0677">Repeat</keyword>
<dbReference type="Proteomes" id="UP001465331">
    <property type="component" value="Unassembled WGS sequence"/>
</dbReference>
<keyword evidence="3 7" id="KW-0732">Signal</keyword>
<dbReference type="InterPro" id="IPR009003">
    <property type="entry name" value="Peptidase_S1_PA"/>
</dbReference>
<feature type="chain" id="PRO_5047379168" evidence="7">
    <location>
        <begin position="24"/>
        <end position="469"/>
    </location>
</feature>
<dbReference type="InterPro" id="IPR001940">
    <property type="entry name" value="Peptidase_S1C"/>
</dbReference>
<dbReference type="RefSeq" id="WP_352886443.1">
    <property type="nucleotide sequence ID" value="NZ_JBEPIJ010000001.1"/>
</dbReference>
<dbReference type="Gene3D" id="2.30.42.10">
    <property type="match status" value="2"/>
</dbReference>
<evidence type="ECO:0000256" key="2">
    <source>
        <dbReference type="ARBA" id="ARBA00022670"/>
    </source>
</evidence>
<evidence type="ECO:0000256" key="3">
    <source>
        <dbReference type="ARBA" id="ARBA00022729"/>
    </source>
</evidence>
<evidence type="ECO:0000313" key="9">
    <source>
        <dbReference type="EMBL" id="MES0872520.1"/>
    </source>
</evidence>
<dbReference type="InterPro" id="IPR011782">
    <property type="entry name" value="Pept_S1C_Do"/>
</dbReference>
<evidence type="ECO:0000256" key="6">
    <source>
        <dbReference type="ARBA" id="ARBA00022825"/>
    </source>
</evidence>
<feature type="signal peptide" evidence="7">
    <location>
        <begin position="1"/>
        <end position="23"/>
    </location>
</feature>
<keyword evidence="10" id="KW-1185">Reference proteome</keyword>
<dbReference type="SUPFAM" id="SSF50156">
    <property type="entry name" value="PDZ domain-like"/>
    <property type="match status" value="2"/>
</dbReference>
<dbReference type="Gene3D" id="2.40.10.120">
    <property type="match status" value="1"/>
</dbReference>
<name>A0ABV2A5J2_9GAMM</name>